<evidence type="ECO:0000313" key="2">
    <source>
        <dbReference type="EMBL" id="KZB62344.1"/>
    </source>
</evidence>
<dbReference type="AlphaFoldDB" id="A0A154L2Y2"/>
<gene>
    <name evidence="2" type="ORF">AUP42_05210</name>
</gene>
<dbReference type="PANTHER" id="PTHR42779:SF1">
    <property type="entry name" value="PROTEIN YNJB"/>
    <property type="match status" value="1"/>
</dbReference>
<dbReference type="EMBL" id="LPVY01000021">
    <property type="protein sequence ID" value="KZB62344.1"/>
    <property type="molecule type" value="Genomic_DNA"/>
</dbReference>
<dbReference type="SUPFAM" id="SSF53850">
    <property type="entry name" value="Periplasmic binding protein-like II"/>
    <property type="match status" value="1"/>
</dbReference>
<dbReference type="InterPro" id="IPR006059">
    <property type="entry name" value="SBP"/>
</dbReference>
<reference evidence="2 3" key="1">
    <citation type="submission" date="2015-12" db="EMBL/GenBank/DDBJ databases">
        <title>Genome sequence of Thalassospira lucentensis MCCC 1A02072.</title>
        <authorList>
            <person name="Lu L."/>
            <person name="Lai Q."/>
            <person name="Shao Z."/>
            <person name="Qian P."/>
        </authorList>
    </citation>
    <scope>NUCLEOTIDE SEQUENCE [LARGE SCALE GENOMIC DNA]</scope>
    <source>
        <strain evidence="2 3">MCCC 1A02072</strain>
    </source>
</reference>
<sequence length="409" mass="44908">MRVFLAGLSIVAGLATAAVAIPAKADPAPDIGNWQSVLDQARGQTVYWHAWGGEPRINDYIAWAGAQVQERYGVNVVQVKLSDTADAVAKVLSEKTAGVDDGGAVDMIWLNGENFAAMKRNDLLFGPWAEQTPNFAYVDVEGKPTVINDFTIPTMGLEAPWGMAQVSFYYDTARLDSVPRSAQELLEWLVKHPGRFTYPQPPNYMGSTFLKQILTELVEDPKVLQQPANQVDAEKVLAPLWGYLEDLQPLLWRNGQAYPQNGASLRTMMADNEIDIAFSFSSGEVSSAIEAMELPDTVRSYVFDNGTLGNTNFVAIPYNASAKAGAVVLADFLMSPEAQLRKQDPQYWGADTVLAMDKLPADMQKAFADLDLGIASLSPSERGTVLPEPHPSWMELVETEWQKRYGVAQ</sequence>
<dbReference type="OrthoDB" id="3239593at2"/>
<name>A0A154L2Y2_9PROT</name>
<comment type="caution">
    <text evidence="2">The sequence shown here is derived from an EMBL/GenBank/DDBJ whole genome shotgun (WGS) entry which is preliminary data.</text>
</comment>
<organism evidence="2 3">
    <name type="scientific">Thalassospira lucentensis</name>
    <dbReference type="NCBI Taxonomy" id="168935"/>
    <lineage>
        <taxon>Bacteria</taxon>
        <taxon>Pseudomonadati</taxon>
        <taxon>Pseudomonadota</taxon>
        <taxon>Alphaproteobacteria</taxon>
        <taxon>Rhodospirillales</taxon>
        <taxon>Thalassospiraceae</taxon>
        <taxon>Thalassospira</taxon>
    </lineage>
</organism>
<accession>A0A154L2Y2</accession>
<dbReference type="InterPro" id="IPR027020">
    <property type="entry name" value="YnjB"/>
</dbReference>
<dbReference type="Gene3D" id="3.40.190.10">
    <property type="entry name" value="Periplasmic binding protein-like II"/>
    <property type="match status" value="2"/>
</dbReference>
<dbReference type="PANTHER" id="PTHR42779">
    <property type="entry name" value="PROTEIN YNJB"/>
    <property type="match status" value="1"/>
</dbReference>
<evidence type="ECO:0000256" key="1">
    <source>
        <dbReference type="SAM" id="SignalP"/>
    </source>
</evidence>
<feature type="signal peptide" evidence="1">
    <location>
        <begin position="1"/>
        <end position="17"/>
    </location>
</feature>
<dbReference type="Pfam" id="PF13416">
    <property type="entry name" value="SBP_bac_8"/>
    <property type="match status" value="1"/>
</dbReference>
<protein>
    <recommendedName>
        <fullName evidence="4">ABC transporter substrate-binding protein</fullName>
    </recommendedName>
</protein>
<feature type="chain" id="PRO_5007596807" description="ABC transporter substrate-binding protein" evidence="1">
    <location>
        <begin position="18"/>
        <end position="409"/>
    </location>
</feature>
<dbReference type="RefSeq" id="WP_062952917.1">
    <property type="nucleotide sequence ID" value="NZ_LPVY01000021.1"/>
</dbReference>
<proteinExistence type="predicted"/>
<keyword evidence="1" id="KW-0732">Signal</keyword>
<evidence type="ECO:0000313" key="3">
    <source>
        <dbReference type="Proteomes" id="UP000076335"/>
    </source>
</evidence>
<dbReference type="NCBIfam" id="NF008633">
    <property type="entry name" value="PRK11622.1"/>
    <property type="match status" value="1"/>
</dbReference>
<dbReference type="PIRSF" id="PIRSF029172">
    <property type="entry name" value="UCP029172_ABC_sbc_YnjB"/>
    <property type="match status" value="1"/>
</dbReference>
<evidence type="ECO:0008006" key="4">
    <source>
        <dbReference type="Google" id="ProtNLM"/>
    </source>
</evidence>
<dbReference type="Proteomes" id="UP000076335">
    <property type="component" value="Unassembled WGS sequence"/>
</dbReference>